<organism evidence="4 5">
    <name type="scientific">Pyricularia oryzae</name>
    <name type="common">Rice blast fungus</name>
    <name type="synonym">Magnaporthe oryzae</name>
    <dbReference type="NCBI Taxonomy" id="318829"/>
    <lineage>
        <taxon>Eukaryota</taxon>
        <taxon>Fungi</taxon>
        <taxon>Dikarya</taxon>
        <taxon>Ascomycota</taxon>
        <taxon>Pezizomycotina</taxon>
        <taxon>Sordariomycetes</taxon>
        <taxon>Sordariomycetidae</taxon>
        <taxon>Magnaporthales</taxon>
        <taxon>Pyriculariaceae</taxon>
        <taxon>Pyricularia</taxon>
    </lineage>
</organism>
<dbReference type="InterPro" id="IPR027417">
    <property type="entry name" value="P-loop_NTPase"/>
</dbReference>
<feature type="compositionally biased region" description="Basic and acidic residues" evidence="2">
    <location>
        <begin position="89"/>
        <end position="112"/>
    </location>
</feature>
<feature type="region of interest" description="Disordered" evidence="2">
    <location>
        <begin position="49"/>
        <end position="119"/>
    </location>
</feature>
<protein>
    <recommendedName>
        <fullName evidence="3">Septin-type G domain-containing protein</fullName>
    </recommendedName>
</protein>
<feature type="compositionally biased region" description="Basic and acidic residues" evidence="2">
    <location>
        <begin position="506"/>
        <end position="524"/>
    </location>
</feature>
<feature type="region of interest" description="Disordered" evidence="2">
    <location>
        <begin position="1"/>
        <end position="23"/>
    </location>
</feature>
<name>A0A4V1C8A1_PYROR</name>
<dbReference type="Proteomes" id="UP000294847">
    <property type="component" value="Chromosome 7"/>
</dbReference>
<dbReference type="Pfam" id="PF00735">
    <property type="entry name" value="Septin"/>
    <property type="match status" value="3"/>
</dbReference>
<dbReference type="GO" id="GO:0005525">
    <property type="term" value="F:GTP binding"/>
    <property type="evidence" value="ECO:0007669"/>
    <property type="project" value="UniProtKB-KW"/>
</dbReference>
<evidence type="ECO:0000313" key="4">
    <source>
        <dbReference type="EMBL" id="QBZ66168.1"/>
    </source>
</evidence>
<keyword evidence="1" id="KW-0547">Nucleotide-binding</keyword>
<evidence type="ECO:0000259" key="3">
    <source>
        <dbReference type="PROSITE" id="PS51719"/>
    </source>
</evidence>
<dbReference type="PROSITE" id="PS51719">
    <property type="entry name" value="G_SEPTIN"/>
    <property type="match status" value="1"/>
</dbReference>
<sequence>MHRIRQPSQPHDEDDGYIHGDHDADVNALSYSAETAAEKLPIVAASQYTAGPVPARSPLRQAPSTEDPRTTMSPPTRRSSLGMLLRRSKSGELKGKKAQLREQELQRQRDASVPKSPPRLPVLYNGAPAPELQSFGGENPRPDSFQIVSGQHSFIDNQSLLSRPSMEPSSRSAINIPVPPIPNGAWVDPYARTESMTHRGRYSYASSAISSVNNPRRVRRRKDPTPFNILIVGTQGSGKTSFLEFLKTSLALPPKKRTKSTIDGSELTPRAAASGNFVPHYLETEIDGERVGLTLWDSEGFEKNVVDLQLREMSAFLESKFEDTFTEEMKVMRSPGVQDTHIHAVFLVLDPARLDRNIAAVKAAQAPGSKTQGIPARVVGSLDEDLDLQVLRTLQGKTTVIPVISKADTITTKHMDVLKRTVWDSLKKSGLDPLEALGFDEDEATPDSSRIDEEDEEPAEDDEEVASGEKSTTHEDDEIDGEVSNQDEDDGDVVGANSASPSSRASKRDSIRRSRTAEELKQDEPPFIPMSIISPDIYEPGVVGRAFPWGFADPNNEDHCDFVKLKEAVFNDWRGELREASREQWYETWRTSRLKERKLAGGGPVQTARRFVGQ</sequence>
<accession>A0A4V1C8A1</accession>
<dbReference type="FunFam" id="3.40.50.300:FF:001827">
    <property type="entry name" value="Septin"/>
    <property type="match status" value="1"/>
</dbReference>
<reference evidence="4 5" key="1">
    <citation type="journal article" date="2019" name="Mol. Biol. Evol.">
        <title>Blast fungal genomes show frequent chromosomal changes, gene gains and losses, and effector gene turnover.</title>
        <authorList>
            <person name="Gomez Luciano L.B."/>
            <person name="Jason Tsai I."/>
            <person name="Chuma I."/>
            <person name="Tosa Y."/>
            <person name="Chen Y.H."/>
            <person name="Li J.Y."/>
            <person name="Li M.Y."/>
            <person name="Jade Lu M.Y."/>
            <person name="Nakayashiki H."/>
            <person name="Li W.H."/>
        </authorList>
    </citation>
    <scope>NUCLEOTIDE SEQUENCE [LARGE SCALE GENOMIC DNA]</scope>
    <source>
        <strain evidence="4">MZ5-1-6</strain>
    </source>
</reference>
<comment type="similarity">
    <text evidence="1">Belongs to the TRAFAC class TrmE-Era-EngA-EngB-Septin-like GTPase superfamily. Septin GTPase family.</text>
</comment>
<dbReference type="Gene3D" id="3.40.50.300">
    <property type="entry name" value="P-loop containing nucleotide triphosphate hydrolases"/>
    <property type="match status" value="1"/>
</dbReference>
<evidence type="ECO:0000313" key="5">
    <source>
        <dbReference type="Proteomes" id="UP000294847"/>
    </source>
</evidence>
<evidence type="ECO:0000256" key="1">
    <source>
        <dbReference type="RuleBase" id="RU004560"/>
    </source>
</evidence>
<feature type="domain" description="Septin-type G" evidence="3">
    <location>
        <begin position="223"/>
        <end position="596"/>
    </location>
</feature>
<gene>
    <name evidence="4" type="ORF">PoMZ_13139</name>
</gene>
<dbReference type="AlphaFoldDB" id="A0A4V1C8A1"/>
<proteinExistence type="inferred from homology"/>
<dbReference type="EMBL" id="CP034210">
    <property type="protein sequence ID" value="QBZ66168.1"/>
    <property type="molecule type" value="Genomic_DNA"/>
</dbReference>
<keyword evidence="1" id="KW-0342">GTP-binding</keyword>
<dbReference type="PANTHER" id="PTHR18884">
    <property type="entry name" value="SEPTIN"/>
    <property type="match status" value="1"/>
</dbReference>
<evidence type="ECO:0000256" key="2">
    <source>
        <dbReference type="SAM" id="MobiDB-lite"/>
    </source>
</evidence>
<feature type="compositionally biased region" description="Acidic residues" evidence="2">
    <location>
        <begin position="452"/>
        <end position="466"/>
    </location>
</feature>
<feature type="compositionally biased region" description="Acidic residues" evidence="2">
    <location>
        <begin position="475"/>
        <end position="492"/>
    </location>
</feature>
<dbReference type="SUPFAM" id="SSF52540">
    <property type="entry name" value="P-loop containing nucleoside triphosphate hydrolases"/>
    <property type="match status" value="1"/>
</dbReference>
<feature type="region of interest" description="Disordered" evidence="2">
    <location>
        <begin position="434"/>
        <end position="528"/>
    </location>
</feature>
<dbReference type="InterPro" id="IPR030379">
    <property type="entry name" value="G_SEPTIN_dom"/>
</dbReference>